<keyword evidence="2" id="KW-0732">Signal</keyword>
<gene>
    <name evidence="3" type="ORF">B0J11DRAFT_583351</name>
</gene>
<dbReference type="GO" id="GO:0004866">
    <property type="term" value="F:endopeptidase inhibitor activity"/>
    <property type="evidence" value="ECO:0007669"/>
    <property type="project" value="TreeGrafter"/>
</dbReference>
<organism evidence="3 4">
    <name type="scientific">Dendryphion nanum</name>
    <dbReference type="NCBI Taxonomy" id="256645"/>
    <lineage>
        <taxon>Eukaryota</taxon>
        <taxon>Fungi</taxon>
        <taxon>Dikarya</taxon>
        <taxon>Ascomycota</taxon>
        <taxon>Pezizomycotina</taxon>
        <taxon>Dothideomycetes</taxon>
        <taxon>Pleosporomycetidae</taxon>
        <taxon>Pleosporales</taxon>
        <taxon>Torulaceae</taxon>
        <taxon>Dendryphion</taxon>
    </lineage>
</organism>
<evidence type="ECO:0000256" key="2">
    <source>
        <dbReference type="SAM" id="SignalP"/>
    </source>
</evidence>
<sequence length="98" mass="10697">MRFAIFSFLLALLATYAVAVAPILKPVIVSYSDDTPDDIVKSAKQAILDAKGIITHEYSIFKGFAAKAPESILQTVKTLGTDYKVYIEADGIVRTNDE</sequence>
<feature type="signal peptide" evidence="2">
    <location>
        <begin position="1"/>
        <end position="19"/>
    </location>
</feature>
<evidence type="ECO:0000313" key="4">
    <source>
        <dbReference type="Proteomes" id="UP000700596"/>
    </source>
</evidence>
<feature type="chain" id="PRO_5040106018" evidence="2">
    <location>
        <begin position="20"/>
        <end position="98"/>
    </location>
</feature>
<evidence type="ECO:0000313" key="3">
    <source>
        <dbReference type="EMBL" id="KAH7117975.1"/>
    </source>
</evidence>
<dbReference type="AlphaFoldDB" id="A0A9P9DCK3"/>
<dbReference type="GO" id="GO:0042144">
    <property type="term" value="P:vacuole fusion, non-autophagic"/>
    <property type="evidence" value="ECO:0007669"/>
    <property type="project" value="TreeGrafter"/>
</dbReference>
<comment type="caution">
    <text evidence="3">The sequence shown here is derived from an EMBL/GenBank/DDBJ whole genome shotgun (WGS) entry which is preliminary data.</text>
</comment>
<protein>
    <submittedName>
        <fullName evidence="3">Uncharacterized protein</fullName>
    </submittedName>
</protein>
<dbReference type="InterPro" id="IPR052471">
    <property type="entry name" value="PBI_I9"/>
</dbReference>
<dbReference type="Proteomes" id="UP000700596">
    <property type="component" value="Unassembled WGS sequence"/>
</dbReference>
<name>A0A9P9DCK3_9PLEO</name>
<proteinExistence type="inferred from homology"/>
<dbReference type="PANTHER" id="PTHR28288:SF1">
    <property type="entry name" value="INHIBITOR I9 DOMAIN-CONTAINING PROTEIN"/>
    <property type="match status" value="1"/>
</dbReference>
<keyword evidence="4" id="KW-1185">Reference proteome</keyword>
<dbReference type="OrthoDB" id="3888684at2759"/>
<dbReference type="EMBL" id="JAGMWT010000013">
    <property type="protein sequence ID" value="KAH7117975.1"/>
    <property type="molecule type" value="Genomic_DNA"/>
</dbReference>
<reference evidence="3" key="1">
    <citation type="journal article" date="2021" name="Nat. Commun.">
        <title>Genetic determinants of endophytism in the Arabidopsis root mycobiome.</title>
        <authorList>
            <person name="Mesny F."/>
            <person name="Miyauchi S."/>
            <person name="Thiergart T."/>
            <person name="Pickel B."/>
            <person name="Atanasova L."/>
            <person name="Karlsson M."/>
            <person name="Huettel B."/>
            <person name="Barry K.W."/>
            <person name="Haridas S."/>
            <person name="Chen C."/>
            <person name="Bauer D."/>
            <person name="Andreopoulos W."/>
            <person name="Pangilinan J."/>
            <person name="LaButti K."/>
            <person name="Riley R."/>
            <person name="Lipzen A."/>
            <person name="Clum A."/>
            <person name="Drula E."/>
            <person name="Henrissat B."/>
            <person name="Kohler A."/>
            <person name="Grigoriev I.V."/>
            <person name="Martin F.M."/>
            <person name="Hacquard S."/>
        </authorList>
    </citation>
    <scope>NUCLEOTIDE SEQUENCE</scope>
    <source>
        <strain evidence="3">MPI-CAGE-CH-0243</strain>
    </source>
</reference>
<evidence type="ECO:0000256" key="1">
    <source>
        <dbReference type="ARBA" id="ARBA00038069"/>
    </source>
</evidence>
<dbReference type="SUPFAM" id="SSF54897">
    <property type="entry name" value="Protease propeptides/inhibitors"/>
    <property type="match status" value="1"/>
</dbReference>
<comment type="similarity">
    <text evidence="1">Belongs to the protease inhibitor I9 family.</text>
</comment>
<accession>A0A9P9DCK3</accession>
<dbReference type="InterPro" id="IPR037045">
    <property type="entry name" value="S8pro/Inhibitor_I9_sf"/>
</dbReference>
<dbReference type="PANTHER" id="PTHR28288">
    <property type="entry name" value="PROTEASE B INHIBITOR 2"/>
    <property type="match status" value="1"/>
</dbReference>
<dbReference type="Gene3D" id="3.30.70.80">
    <property type="entry name" value="Peptidase S8 propeptide/proteinase inhibitor I9"/>
    <property type="match status" value="1"/>
</dbReference>